<dbReference type="AlphaFoldDB" id="A0AAF0JM61"/>
<dbReference type="Proteomes" id="UP001214628">
    <property type="component" value="Chromosome 6"/>
</dbReference>
<organism evidence="2 3">
    <name type="scientific">Malassezia psittaci</name>
    <dbReference type="NCBI Taxonomy" id="1821823"/>
    <lineage>
        <taxon>Eukaryota</taxon>
        <taxon>Fungi</taxon>
        <taxon>Dikarya</taxon>
        <taxon>Basidiomycota</taxon>
        <taxon>Ustilaginomycotina</taxon>
        <taxon>Malasseziomycetes</taxon>
        <taxon>Malasseziales</taxon>
        <taxon>Malasseziaceae</taxon>
        <taxon>Malassezia</taxon>
    </lineage>
</organism>
<accession>A0AAF0JM61</accession>
<dbReference type="EMBL" id="CP118380">
    <property type="protein sequence ID" value="WFD44821.1"/>
    <property type="molecule type" value="Genomic_DNA"/>
</dbReference>
<proteinExistence type="predicted"/>
<dbReference type="GO" id="GO:0042729">
    <property type="term" value="C:DASH complex"/>
    <property type="evidence" value="ECO:0007669"/>
    <property type="project" value="InterPro"/>
</dbReference>
<protein>
    <submittedName>
        <fullName evidence="2">Uncharacterized protein</fullName>
    </submittedName>
</protein>
<reference evidence="2" key="1">
    <citation type="submission" date="2023-02" db="EMBL/GenBank/DDBJ databases">
        <title>Mating type loci evolution in Malassezia.</title>
        <authorList>
            <person name="Coelho M.A."/>
        </authorList>
    </citation>
    <scope>NUCLEOTIDE SEQUENCE</scope>
    <source>
        <strain evidence="2">CBS 14136</strain>
    </source>
</reference>
<feature type="compositionally biased region" description="Low complexity" evidence="1">
    <location>
        <begin position="137"/>
        <end position="151"/>
    </location>
</feature>
<dbReference type="InterPro" id="IPR013960">
    <property type="entry name" value="DASH_Duo1"/>
</dbReference>
<sequence>MNESEMTTASDEDSLFGQVLRADAGIKIETRPEDTESAEQVQRQVDQLQQLQRVFSSYESVLAGGVDQMETDRLLDMYVDLLRHAQSRRQLLSDPDWHGATHENQQLAAQQREAQRREATASMRSSQRPNRGANATPSQSRSRAPPSRSSRNVPTQRSTPSVPNHRTRPTS</sequence>
<dbReference type="GO" id="GO:0072686">
    <property type="term" value="C:mitotic spindle"/>
    <property type="evidence" value="ECO:0007669"/>
    <property type="project" value="InterPro"/>
</dbReference>
<evidence type="ECO:0000313" key="2">
    <source>
        <dbReference type="EMBL" id="WFD44821.1"/>
    </source>
</evidence>
<dbReference type="GO" id="GO:0000278">
    <property type="term" value="P:mitotic cell cycle"/>
    <property type="evidence" value="ECO:0007669"/>
    <property type="project" value="InterPro"/>
</dbReference>
<evidence type="ECO:0000313" key="3">
    <source>
        <dbReference type="Proteomes" id="UP001214628"/>
    </source>
</evidence>
<feature type="region of interest" description="Disordered" evidence="1">
    <location>
        <begin position="93"/>
        <end position="171"/>
    </location>
</feature>
<evidence type="ECO:0000256" key="1">
    <source>
        <dbReference type="SAM" id="MobiDB-lite"/>
    </source>
</evidence>
<feature type="compositionally biased region" description="Polar residues" evidence="1">
    <location>
        <begin position="152"/>
        <end position="164"/>
    </location>
</feature>
<name>A0AAF0JM61_9BASI</name>
<dbReference type="Pfam" id="PF08651">
    <property type="entry name" value="DASH_Duo1"/>
    <property type="match status" value="1"/>
</dbReference>
<gene>
    <name evidence="2" type="ORF">MPSI1_003492</name>
</gene>
<feature type="compositionally biased region" description="Low complexity" evidence="1">
    <location>
        <begin position="103"/>
        <end position="112"/>
    </location>
</feature>
<feature type="compositionally biased region" description="Polar residues" evidence="1">
    <location>
        <begin position="122"/>
        <end position="136"/>
    </location>
</feature>
<keyword evidence="3" id="KW-1185">Reference proteome</keyword>